<sequence length="232" mass="24896">MTPKTKILLESTGLGFLAGYVDTLGFVALFGLFTAHVTGNFVLIGASLTRESNSGLLIKFMAFPAFVIGIAIVRLLVMKCSSHSNKTHVTQIAIAIQIFLLTSFMATGVHASPIGNEQTPFLIFCGMLGAAAMGVHSAYTRLLMTHLPPTSMMTGNVTQIVLDILELLLGKGDVNTRKRIGKFFWPVAAFAIGAMGAAMGYIQFGFWALLLPISILFGLLFIEQSDTASTQE</sequence>
<dbReference type="InterPro" id="IPR010699">
    <property type="entry name" value="DUF1275"/>
</dbReference>
<evidence type="ECO:0000256" key="1">
    <source>
        <dbReference type="SAM" id="Phobius"/>
    </source>
</evidence>
<comment type="caution">
    <text evidence="2">The sequence shown here is derived from an EMBL/GenBank/DDBJ whole genome shotgun (WGS) entry which is preliminary data.</text>
</comment>
<dbReference type="Proteomes" id="UP000654004">
    <property type="component" value="Unassembled WGS sequence"/>
</dbReference>
<dbReference type="RefSeq" id="WP_188952866.1">
    <property type="nucleotide sequence ID" value="NZ_BMQW01000001.1"/>
</dbReference>
<organism evidence="2 3">
    <name type="scientific">Shewanella ulleungensis</name>
    <dbReference type="NCBI Taxonomy" id="2282699"/>
    <lineage>
        <taxon>Bacteria</taxon>
        <taxon>Pseudomonadati</taxon>
        <taxon>Pseudomonadota</taxon>
        <taxon>Gammaproteobacteria</taxon>
        <taxon>Alteromonadales</taxon>
        <taxon>Shewanellaceae</taxon>
        <taxon>Shewanella</taxon>
    </lineage>
</organism>
<name>A0ABQ2QDB7_9GAMM</name>
<keyword evidence="1" id="KW-1133">Transmembrane helix</keyword>
<feature type="transmembrane region" description="Helical" evidence="1">
    <location>
        <begin position="89"/>
        <end position="109"/>
    </location>
</feature>
<protein>
    <submittedName>
        <fullName evidence="2">DUF1275 family protein</fullName>
    </submittedName>
</protein>
<dbReference type="PANTHER" id="PTHR37314">
    <property type="entry name" value="SLR0142 PROTEIN"/>
    <property type="match status" value="1"/>
</dbReference>
<reference evidence="3" key="1">
    <citation type="journal article" date="2019" name="Int. J. Syst. Evol. Microbiol.">
        <title>The Global Catalogue of Microorganisms (GCM) 10K type strain sequencing project: providing services to taxonomists for standard genome sequencing and annotation.</title>
        <authorList>
            <consortium name="The Broad Institute Genomics Platform"/>
            <consortium name="The Broad Institute Genome Sequencing Center for Infectious Disease"/>
            <person name="Wu L."/>
            <person name="Ma J."/>
        </authorList>
    </citation>
    <scope>NUCLEOTIDE SEQUENCE [LARGE SCALE GENOMIC DNA]</scope>
    <source>
        <strain evidence="3">JCM 32305</strain>
    </source>
</reference>
<feature type="transmembrane region" description="Helical" evidence="1">
    <location>
        <begin position="204"/>
        <end position="222"/>
    </location>
</feature>
<dbReference type="Pfam" id="PF06912">
    <property type="entry name" value="DUF1275"/>
    <property type="match status" value="1"/>
</dbReference>
<feature type="transmembrane region" description="Helical" evidence="1">
    <location>
        <begin position="121"/>
        <end position="143"/>
    </location>
</feature>
<keyword evidence="1" id="KW-0472">Membrane</keyword>
<gene>
    <name evidence="2" type="ORF">GCM10009410_04190</name>
</gene>
<feature type="transmembrane region" description="Helical" evidence="1">
    <location>
        <begin position="180"/>
        <end position="198"/>
    </location>
</feature>
<dbReference type="EMBL" id="BMQW01000001">
    <property type="protein sequence ID" value="GGP75269.1"/>
    <property type="molecule type" value="Genomic_DNA"/>
</dbReference>
<keyword evidence="1" id="KW-0812">Transmembrane</keyword>
<accession>A0ABQ2QDB7</accession>
<feature type="transmembrane region" description="Helical" evidence="1">
    <location>
        <begin position="12"/>
        <end position="36"/>
    </location>
</feature>
<feature type="transmembrane region" description="Helical" evidence="1">
    <location>
        <begin position="56"/>
        <end position="77"/>
    </location>
</feature>
<proteinExistence type="predicted"/>
<evidence type="ECO:0000313" key="3">
    <source>
        <dbReference type="Proteomes" id="UP000654004"/>
    </source>
</evidence>
<dbReference type="PANTHER" id="PTHR37314:SF5">
    <property type="entry name" value="SLR0142 PROTEIN"/>
    <property type="match status" value="1"/>
</dbReference>
<keyword evidence="3" id="KW-1185">Reference proteome</keyword>
<evidence type="ECO:0000313" key="2">
    <source>
        <dbReference type="EMBL" id="GGP75269.1"/>
    </source>
</evidence>